<dbReference type="RefSeq" id="WP_056949133.1">
    <property type="nucleotide sequence ID" value="NZ_AZEB01000002.1"/>
</dbReference>
<evidence type="ECO:0000256" key="2">
    <source>
        <dbReference type="ARBA" id="ARBA00023002"/>
    </source>
</evidence>
<dbReference type="InterPro" id="IPR013154">
    <property type="entry name" value="ADH-like_N"/>
</dbReference>
<comment type="caution">
    <text evidence="4">The sequence shown here is derived from an EMBL/GenBank/DDBJ whole genome shotgun (WGS) entry which is preliminary data.</text>
</comment>
<dbReference type="EMBL" id="AZEB01000002">
    <property type="protein sequence ID" value="KRL23101.1"/>
    <property type="molecule type" value="Genomic_DNA"/>
</dbReference>
<dbReference type="GO" id="GO:0016651">
    <property type="term" value="F:oxidoreductase activity, acting on NAD(P)H"/>
    <property type="evidence" value="ECO:0007669"/>
    <property type="project" value="TreeGrafter"/>
</dbReference>
<dbReference type="SMART" id="SM00829">
    <property type="entry name" value="PKS_ER"/>
    <property type="match status" value="1"/>
</dbReference>
<organism evidence="4 5">
    <name type="scientific">Lentilactobacillus kisonensis DSM 19906 = JCM 15041</name>
    <dbReference type="NCBI Taxonomy" id="1423766"/>
    <lineage>
        <taxon>Bacteria</taxon>
        <taxon>Bacillati</taxon>
        <taxon>Bacillota</taxon>
        <taxon>Bacilli</taxon>
        <taxon>Lactobacillales</taxon>
        <taxon>Lactobacillaceae</taxon>
        <taxon>Lentilactobacillus</taxon>
    </lineage>
</organism>
<keyword evidence="2" id="KW-0560">Oxidoreductase</keyword>
<dbReference type="Pfam" id="PF08240">
    <property type="entry name" value="ADH_N"/>
    <property type="match status" value="1"/>
</dbReference>
<name>A0A0R1NRY6_9LACO</name>
<accession>A0A0R1NRY6</accession>
<dbReference type="InterPro" id="IPR020843">
    <property type="entry name" value="ER"/>
</dbReference>
<reference evidence="4 5" key="1">
    <citation type="journal article" date="2015" name="Genome Announc.">
        <title>Expanding the biotechnology potential of lactobacilli through comparative genomics of 213 strains and associated genera.</title>
        <authorList>
            <person name="Sun Z."/>
            <person name="Harris H.M."/>
            <person name="McCann A."/>
            <person name="Guo C."/>
            <person name="Argimon S."/>
            <person name="Zhang W."/>
            <person name="Yang X."/>
            <person name="Jeffery I.B."/>
            <person name="Cooney J.C."/>
            <person name="Kagawa T.F."/>
            <person name="Liu W."/>
            <person name="Song Y."/>
            <person name="Salvetti E."/>
            <person name="Wrobel A."/>
            <person name="Rasinkangas P."/>
            <person name="Parkhill J."/>
            <person name="Rea M.C."/>
            <person name="O'Sullivan O."/>
            <person name="Ritari J."/>
            <person name="Douillard F.P."/>
            <person name="Paul Ross R."/>
            <person name="Yang R."/>
            <person name="Briner A.E."/>
            <person name="Felis G.E."/>
            <person name="de Vos W.M."/>
            <person name="Barrangou R."/>
            <person name="Klaenhammer T.R."/>
            <person name="Caufield P.W."/>
            <person name="Cui Y."/>
            <person name="Zhang H."/>
            <person name="O'Toole P.W."/>
        </authorList>
    </citation>
    <scope>NUCLEOTIDE SEQUENCE [LARGE SCALE GENOMIC DNA]</scope>
    <source>
        <strain evidence="4 5">DSM 19906</strain>
    </source>
</reference>
<protein>
    <submittedName>
        <fullName evidence="4">GroES-like protein</fullName>
    </submittedName>
</protein>
<dbReference type="GO" id="GO:0070402">
    <property type="term" value="F:NADPH binding"/>
    <property type="evidence" value="ECO:0007669"/>
    <property type="project" value="TreeGrafter"/>
</dbReference>
<sequence>MKAVVLRKPVEPDVLSYEEVPTPKVRQGWSLIKVKGFGINRSEIFTRHGWSPTVKLPRILGIECVGEVVKTTDPNRLHPGQRVISVMGGMGRAFDGSYAEEVLLPNKQIYSVQTDLDWDNLAAVPETYGTAFGSLKKLKLVDDNHLLIRGATSGVGVAAAKLARAMVPSITITGSTRHMEKAAELKAAGFDEVVQDKDQQLQISDQHYDRILELVGALTLPNSLTVSQADGIVCMTGELGGVWNLKEFEPISKLNGAYLTSFESGALNQETFDELFGLIKQNRLDVSPTKVFDLAHTADAQAFLDSHQSFGKVIVRVD</sequence>
<dbReference type="SUPFAM" id="SSF51735">
    <property type="entry name" value="NAD(P)-binding Rossmann-fold domains"/>
    <property type="match status" value="1"/>
</dbReference>
<evidence type="ECO:0000313" key="4">
    <source>
        <dbReference type="EMBL" id="KRL23101.1"/>
    </source>
</evidence>
<dbReference type="InterPro" id="IPR036291">
    <property type="entry name" value="NAD(P)-bd_dom_sf"/>
</dbReference>
<evidence type="ECO:0000259" key="3">
    <source>
        <dbReference type="SMART" id="SM00829"/>
    </source>
</evidence>
<dbReference type="PATRIC" id="fig|1423766.4.peg.1175"/>
<gene>
    <name evidence="4" type="ORF">FC98_GL001139</name>
</gene>
<dbReference type="PANTHER" id="PTHR48106:SF18">
    <property type="entry name" value="QUINONE OXIDOREDUCTASE PIG3"/>
    <property type="match status" value="1"/>
</dbReference>
<dbReference type="InterPro" id="IPR011032">
    <property type="entry name" value="GroES-like_sf"/>
</dbReference>
<dbReference type="Proteomes" id="UP000051439">
    <property type="component" value="Unassembled WGS sequence"/>
</dbReference>
<feature type="domain" description="Enoyl reductase (ER)" evidence="3">
    <location>
        <begin position="12"/>
        <end position="315"/>
    </location>
</feature>
<keyword evidence="1" id="KW-0521">NADP</keyword>
<evidence type="ECO:0000256" key="1">
    <source>
        <dbReference type="ARBA" id="ARBA00022857"/>
    </source>
</evidence>
<dbReference type="SUPFAM" id="SSF50129">
    <property type="entry name" value="GroES-like"/>
    <property type="match status" value="1"/>
</dbReference>
<evidence type="ECO:0000313" key="5">
    <source>
        <dbReference type="Proteomes" id="UP000051439"/>
    </source>
</evidence>
<dbReference type="PANTHER" id="PTHR48106">
    <property type="entry name" value="QUINONE OXIDOREDUCTASE PIG3-RELATED"/>
    <property type="match status" value="1"/>
</dbReference>
<proteinExistence type="predicted"/>
<dbReference type="Pfam" id="PF13602">
    <property type="entry name" value="ADH_zinc_N_2"/>
    <property type="match status" value="1"/>
</dbReference>
<keyword evidence="5" id="KW-1185">Reference proteome</keyword>
<dbReference type="Gene3D" id="3.40.50.720">
    <property type="entry name" value="NAD(P)-binding Rossmann-like Domain"/>
    <property type="match status" value="1"/>
</dbReference>
<dbReference type="AlphaFoldDB" id="A0A0R1NRY6"/>
<dbReference type="Gene3D" id="3.90.180.10">
    <property type="entry name" value="Medium-chain alcohol dehydrogenases, catalytic domain"/>
    <property type="match status" value="1"/>
</dbReference>